<proteinExistence type="predicted"/>
<feature type="region of interest" description="Disordered" evidence="1">
    <location>
        <begin position="80"/>
        <end position="105"/>
    </location>
</feature>
<dbReference type="EMBL" id="JH668325">
    <property type="protein sequence ID" value="KAG6445823.1"/>
    <property type="molecule type" value="Genomic_DNA"/>
</dbReference>
<dbReference type="Proteomes" id="UP000791440">
    <property type="component" value="Unassembled WGS sequence"/>
</dbReference>
<keyword evidence="3" id="KW-1185">Reference proteome</keyword>
<feature type="compositionally biased region" description="Basic residues" evidence="1">
    <location>
        <begin position="374"/>
        <end position="387"/>
    </location>
</feature>
<evidence type="ECO:0000313" key="2">
    <source>
        <dbReference type="EMBL" id="KAG6445823.1"/>
    </source>
</evidence>
<accession>A0A921YUU4</accession>
<name>A0A921YUU4_MANSE</name>
<dbReference type="OrthoDB" id="2134133at2759"/>
<feature type="region of interest" description="Disordered" evidence="1">
    <location>
        <begin position="364"/>
        <end position="398"/>
    </location>
</feature>
<feature type="region of interest" description="Disordered" evidence="1">
    <location>
        <begin position="186"/>
        <end position="209"/>
    </location>
</feature>
<comment type="caution">
    <text evidence="2">The sequence shown here is derived from an EMBL/GenBank/DDBJ whole genome shotgun (WGS) entry which is preliminary data.</text>
</comment>
<organism evidence="2 3">
    <name type="scientific">Manduca sexta</name>
    <name type="common">Tobacco hawkmoth</name>
    <name type="synonym">Tobacco hornworm</name>
    <dbReference type="NCBI Taxonomy" id="7130"/>
    <lineage>
        <taxon>Eukaryota</taxon>
        <taxon>Metazoa</taxon>
        <taxon>Ecdysozoa</taxon>
        <taxon>Arthropoda</taxon>
        <taxon>Hexapoda</taxon>
        <taxon>Insecta</taxon>
        <taxon>Pterygota</taxon>
        <taxon>Neoptera</taxon>
        <taxon>Endopterygota</taxon>
        <taxon>Lepidoptera</taxon>
        <taxon>Glossata</taxon>
        <taxon>Ditrysia</taxon>
        <taxon>Bombycoidea</taxon>
        <taxon>Sphingidae</taxon>
        <taxon>Sphinginae</taxon>
        <taxon>Sphingini</taxon>
        <taxon>Manduca</taxon>
    </lineage>
</organism>
<gene>
    <name evidence="2" type="ORF">O3G_MSEX004095</name>
</gene>
<evidence type="ECO:0000256" key="1">
    <source>
        <dbReference type="SAM" id="MobiDB-lite"/>
    </source>
</evidence>
<evidence type="ECO:0000313" key="3">
    <source>
        <dbReference type="Proteomes" id="UP000791440"/>
    </source>
</evidence>
<sequence length="398" mass="45620">MSARNYFSFRDKNIGKLYECLPSISQQKFGYRAGPELPPLSANTSKFVNRNLNYSYDLQTYGLNSIDRAGTPFSDFFSESDTGTPDFRSEESDSSAGSALQRSTEEATRILSEEWAKIERTLYNEDGEKSTRLQIIEECKQWRHLHPQFRVVGRGLPLPEKRLSYRQVEHDEVIVMHYSDYEQFSESEERLSQSSSDVTPQNSPRVSVEDLCEPRLTREKVTFSSNFNEDLPDSFCSLLHITPLQIHSPAPRKRQNQSIIRSELASSRWMRGSRPDSSLNCGRNSAKSFVSLDIRNYGNMALSATDRNNLMNGRVVTARNRDMTKLEPLHTPELSPTDVSKLTSTPYQCSIRKVSLPPLFLEEEKKKVTPVSPAKKHNMKSRKRRKSSCQFDKVKNNH</sequence>
<protein>
    <submittedName>
        <fullName evidence="2">Uncharacterized protein</fullName>
    </submittedName>
</protein>
<reference evidence="2" key="2">
    <citation type="submission" date="2020-12" db="EMBL/GenBank/DDBJ databases">
        <authorList>
            <person name="Kanost M."/>
        </authorList>
    </citation>
    <scope>NUCLEOTIDE SEQUENCE</scope>
</reference>
<reference evidence="2" key="1">
    <citation type="journal article" date="2016" name="Insect Biochem. Mol. Biol.">
        <title>Multifaceted biological insights from a draft genome sequence of the tobacco hornworm moth, Manduca sexta.</title>
        <authorList>
            <person name="Kanost M.R."/>
            <person name="Arrese E.L."/>
            <person name="Cao X."/>
            <person name="Chen Y.R."/>
            <person name="Chellapilla S."/>
            <person name="Goldsmith M.R."/>
            <person name="Grosse-Wilde E."/>
            <person name="Heckel D.G."/>
            <person name="Herndon N."/>
            <person name="Jiang H."/>
            <person name="Papanicolaou A."/>
            <person name="Qu J."/>
            <person name="Soulages J.L."/>
            <person name="Vogel H."/>
            <person name="Walters J."/>
            <person name="Waterhouse R.M."/>
            <person name="Ahn S.J."/>
            <person name="Almeida F.C."/>
            <person name="An C."/>
            <person name="Aqrawi P."/>
            <person name="Bretschneider A."/>
            <person name="Bryant W.B."/>
            <person name="Bucks S."/>
            <person name="Chao H."/>
            <person name="Chevignon G."/>
            <person name="Christen J.M."/>
            <person name="Clarke D.F."/>
            <person name="Dittmer N.T."/>
            <person name="Ferguson L.C.F."/>
            <person name="Garavelou S."/>
            <person name="Gordon K.H.J."/>
            <person name="Gunaratna R.T."/>
            <person name="Han Y."/>
            <person name="Hauser F."/>
            <person name="He Y."/>
            <person name="Heidel-Fischer H."/>
            <person name="Hirsh A."/>
            <person name="Hu Y."/>
            <person name="Jiang H."/>
            <person name="Kalra D."/>
            <person name="Klinner C."/>
            <person name="Konig C."/>
            <person name="Kovar C."/>
            <person name="Kroll A.R."/>
            <person name="Kuwar S.S."/>
            <person name="Lee S.L."/>
            <person name="Lehman R."/>
            <person name="Li K."/>
            <person name="Li Z."/>
            <person name="Liang H."/>
            <person name="Lovelace S."/>
            <person name="Lu Z."/>
            <person name="Mansfield J.H."/>
            <person name="McCulloch K.J."/>
            <person name="Mathew T."/>
            <person name="Morton B."/>
            <person name="Muzny D.M."/>
            <person name="Neunemann D."/>
            <person name="Ongeri F."/>
            <person name="Pauchet Y."/>
            <person name="Pu L.L."/>
            <person name="Pyrousis I."/>
            <person name="Rao X.J."/>
            <person name="Redding A."/>
            <person name="Roesel C."/>
            <person name="Sanchez-Gracia A."/>
            <person name="Schaack S."/>
            <person name="Shukla A."/>
            <person name="Tetreau G."/>
            <person name="Wang Y."/>
            <person name="Xiong G.H."/>
            <person name="Traut W."/>
            <person name="Walsh T.K."/>
            <person name="Worley K.C."/>
            <person name="Wu D."/>
            <person name="Wu W."/>
            <person name="Wu Y.Q."/>
            <person name="Zhang X."/>
            <person name="Zou Z."/>
            <person name="Zucker H."/>
            <person name="Briscoe A.D."/>
            <person name="Burmester T."/>
            <person name="Clem R.J."/>
            <person name="Feyereisen R."/>
            <person name="Grimmelikhuijzen C.J.P."/>
            <person name="Hamodrakas S.J."/>
            <person name="Hansson B.S."/>
            <person name="Huguet E."/>
            <person name="Jermiin L.S."/>
            <person name="Lan Q."/>
            <person name="Lehman H.K."/>
            <person name="Lorenzen M."/>
            <person name="Merzendorfer H."/>
            <person name="Michalopoulos I."/>
            <person name="Morton D.B."/>
            <person name="Muthukrishnan S."/>
            <person name="Oakeshott J.G."/>
            <person name="Palmer W."/>
            <person name="Park Y."/>
            <person name="Passarelli A.L."/>
            <person name="Rozas J."/>
            <person name="Schwartz L.M."/>
            <person name="Smith W."/>
            <person name="Southgate A."/>
            <person name="Vilcinskas A."/>
            <person name="Vogt R."/>
            <person name="Wang P."/>
            <person name="Werren J."/>
            <person name="Yu X.Q."/>
            <person name="Zhou J.J."/>
            <person name="Brown S.J."/>
            <person name="Scherer S.E."/>
            <person name="Richards S."/>
            <person name="Blissard G.W."/>
        </authorList>
    </citation>
    <scope>NUCLEOTIDE SEQUENCE</scope>
</reference>
<dbReference type="AlphaFoldDB" id="A0A921YUU4"/>